<evidence type="ECO:0000313" key="3">
    <source>
        <dbReference type="EnsemblPlants" id="OGLUM01G26630.1"/>
    </source>
</evidence>
<organism evidence="3">
    <name type="scientific">Oryza glumipatula</name>
    <dbReference type="NCBI Taxonomy" id="40148"/>
    <lineage>
        <taxon>Eukaryota</taxon>
        <taxon>Viridiplantae</taxon>
        <taxon>Streptophyta</taxon>
        <taxon>Embryophyta</taxon>
        <taxon>Tracheophyta</taxon>
        <taxon>Spermatophyta</taxon>
        <taxon>Magnoliopsida</taxon>
        <taxon>Liliopsida</taxon>
        <taxon>Poales</taxon>
        <taxon>Poaceae</taxon>
        <taxon>BOP clade</taxon>
        <taxon>Oryzoideae</taxon>
        <taxon>Oryzeae</taxon>
        <taxon>Oryzinae</taxon>
        <taxon>Oryza</taxon>
    </lineage>
</organism>
<dbReference type="HOGENOM" id="CLU_006857_3_0_1"/>
<dbReference type="Gramene" id="OGLUM01G26630.1">
    <property type="protein sequence ID" value="OGLUM01G26630.1"/>
    <property type="gene ID" value="OGLUM01G26630"/>
</dbReference>
<feature type="region of interest" description="Disordered" evidence="1">
    <location>
        <begin position="1"/>
        <end position="34"/>
    </location>
</feature>
<name>A0A0D9YBR4_9ORYZ</name>
<dbReference type="PANTHER" id="PTHR33115:SF37">
    <property type="entry name" value="OS01G0618300 PROTEIN"/>
    <property type="match status" value="1"/>
</dbReference>
<dbReference type="SUPFAM" id="SSF48371">
    <property type="entry name" value="ARM repeat"/>
    <property type="match status" value="1"/>
</dbReference>
<dbReference type="EnsemblPlants" id="OGLUM01G26630.1">
    <property type="protein sequence ID" value="OGLUM01G26630.1"/>
    <property type="gene ID" value="OGLUM01G26630"/>
</dbReference>
<feature type="transmembrane region" description="Helical" evidence="2">
    <location>
        <begin position="59"/>
        <end position="79"/>
    </location>
</feature>
<keyword evidence="2" id="KW-0472">Membrane</keyword>
<evidence type="ECO:0000256" key="2">
    <source>
        <dbReference type="SAM" id="Phobius"/>
    </source>
</evidence>
<reference evidence="3" key="3">
    <citation type="submission" date="2018-05" db="EMBL/GenBank/DDBJ databases">
        <title>OgluRS3 (Oryza glumaepatula Reference Sequence Version 3).</title>
        <authorList>
            <person name="Zhang J."/>
            <person name="Kudrna D."/>
            <person name="Lee S."/>
            <person name="Talag J."/>
            <person name="Welchert J."/>
            <person name="Wing R.A."/>
        </authorList>
    </citation>
    <scope>NUCLEOTIDE SEQUENCE [LARGE SCALE GENOMIC DNA]</scope>
</reference>
<evidence type="ECO:0000313" key="4">
    <source>
        <dbReference type="Proteomes" id="UP000026961"/>
    </source>
</evidence>
<feature type="transmembrane region" description="Helical" evidence="2">
    <location>
        <begin position="159"/>
        <end position="180"/>
    </location>
</feature>
<evidence type="ECO:0000256" key="1">
    <source>
        <dbReference type="SAM" id="MobiDB-lite"/>
    </source>
</evidence>
<feature type="transmembrane region" description="Helical" evidence="2">
    <location>
        <begin position="85"/>
        <end position="100"/>
    </location>
</feature>
<sequence length="962" mass="104085">MSAANEHTLDIPGPGDDQPAAQPAALAGGGDEDEGAWKTAQKWLNRFVRVVAFVERTGNAVGTLAFTWATVVVLGGYSTDLREDFWYAMAIVFLEAYRVFSRQNKSDDKFLFKTTGGIRVLKLSSTLELLYFMNAVIVMLCLSVILTVVLTHVFPKKRYVPLVLAALLVLLARLPIIWLLKRANRPGSGRRVVAIVLQLTPLAAILALGCSLVLLDGAAPVSVLASMFLLSTTFVLSQQLIAVREKIKRPAPLQRPTAAGEASPPPPSFAQRARLVLFNTMLVVCPPLMVAVLTATFGFQGLYVVLTAVALGNFQIPAAVARVAISSARLAGRVDRVSTGNVNLVPSLKIFYGLVLAQGALYIVACLTDPFSVLLRRWLARRCKLGTRSVDLYYEHAYDAWMEDGLLAMEDANIVSFAVDSLGSGEPSRSRERVLAGVTVLHCFLRQRRGSKARLASSKIITSTNAIATLIGMLGWGAEEDRQIRLFAAKVIGEVAGELRIARFPGTVQLISSLLDAPSCSKKEQDSGGSTQTNAAAGNVNTDSTCCCCFPKPSCPRRIKNLWSAPDEEPLDDDEDALPIMGMLILEKLASDPENCAEIWRATNLVSKVIGFIACSSNEAQRNRRPITASSLKLVAKLAGAKGEIGVKLRRKISAHPFLVSSLAGILEDDGAGTEEWAPAMDILAKLCVNAYTRQEVGEIAAIITRLVQEFFPSQRDQQASSTQDDRQLRLAAGEALATLATQSPGNCSAILKEFKGKYCDLVNDLKNMISARDEDGCRCAASLLQNLCAHSGDKLRHLGFSDHLASALKVILEKILNTKGKQLEVLIGLAAQIHKAMPACFKDALESLANNKAEALVQKMVDTLNSSKKPSPECPRMRRAIVELAISIVETRTLPYGYAADFRKKGMVEALSKVKRTPSKVERYRLFFGDAGVVLERGLPLPDMVATAKGLIETASPSPGV</sequence>
<dbReference type="eggNOG" id="ENOG502QRQI">
    <property type="taxonomic scope" value="Eukaryota"/>
</dbReference>
<keyword evidence="2" id="KW-1133">Transmembrane helix</keyword>
<dbReference type="InterPro" id="IPR016024">
    <property type="entry name" value="ARM-type_fold"/>
</dbReference>
<dbReference type="Proteomes" id="UP000026961">
    <property type="component" value="Chromosome 1"/>
</dbReference>
<feature type="compositionally biased region" description="Low complexity" evidence="1">
    <location>
        <begin position="12"/>
        <end position="26"/>
    </location>
</feature>
<dbReference type="InterPro" id="IPR011989">
    <property type="entry name" value="ARM-like"/>
</dbReference>
<proteinExistence type="predicted"/>
<dbReference type="AlphaFoldDB" id="A0A0D9YBR4"/>
<feature type="transmembrane region" description="Helical" evidence="2">
    <location>
        <begin position="275"/>
        <end position="299"/>
    </location>
</feature>
<keyword evidence="4" id="KW-1185">Reference proteome</keyword>
<feature type="transmembrane region" description="Helical" evidence="2">
    <location>
        <begin position="350"/>
        <end position="375"/>
    </location>
</feature>
<dbReference type="STRING" id="40148.A0A0D9YBR4"/>
<reference evidence="3" key="1">
    <citation type="submission" date="2013-08" db="EMBL/GenBank/DDBJ databases">
        <title>Oryza genome evolution.</title>
        <authorList>
            <person name="Wing R.A."/>
            <person name="Panaud O."/>
            <person name="Oliveira A.C."/>
        </authorList>
    </citation>
    <scope>NUCLEOTIDE SEQUENCE</scope>
</reference>
<feature type="transmembrane region" description="Helical" evidence="2">
    <location>
        <begin position="456"/>
        <end position="478"/>
    </location>
</feature>
<accession>A0A0D9YBR4</accession>
<feature type="transmembrane region" description="Helical" evidence="2">
    <location>
        <begin position="129"/>
        <end position="153"/>
    </location>
</feature>
<keyword evidence="2" id="KW-0812">Transmembrane</keyword>
<protein>
    <submittedName>
        <fullName evidence="3">Uncharacterized protein</fullName>
    </submittedName>
</protein>
<dbReference type="PANTHER" id="PTHR33115">
    <property type="entry name" value="ARM REPEAT SUPERFAMILY PROTEIN"/>
    <property type="match status" value="1"/>
</dbReference>
<feature type="transmembrane region" description="Helical" evidence="2">
    <location>
        <begin position="192"/>
        <end position="215"/>
    </location>
</feature>
<reference evidence="3" key="2">
    <citation type="submission" date="2015-04" db="UniProtKB">
        <authorList>
            <consortium name="EnsemblPlants"/>
        </authorList>
    </citation>
    <scope>IDENTIFICATION</scope>
</reference>
<dbReference type="Gene3D" id="1.25.10.10">
    <property type="entry name" value="Leucine-rich Repeat Variant"/>
    <property type="match status" value="1"/>
</dbReference>
<feature type="transmembrane region" description="Helical" evidence="2">
    <location>
        <begin position="221"/>
        <end position="243"/>
    </location>
</feature>